<evidence type="ECO:0000256" key="3">
    <source>
        <dbReference type="ARBA" id="ARBA00023163"/>
    </source>
</evidence>
<dbReference type="Gene3D" id="3.30.70.920">
    <property type="match status" value="1"/>
</dbReference>
<dbReference type="Proteomes" id="UP001196509">
    <property type="component" value="Unassembled WGS sequence"/>
</dbReference>
<gene>
    <name evidence="5" type="ORF">K1W69_18880</name>
</gene>
<dbReference type="EMBL" id="JAICBX010000003">
    <property type="protein sequence ID" value="MBW8639268.1"/>
    <property type="molecule type" value="Genomic_DNA"/>
</dbReference>
<accession>A0AAE2ZRQ2</accession>
<dbReference type="SMART" id="SM00344">
    <property type="entry name" value="HTH_ASNC"/>
    <property type="match status" value="1"/>
</dbReference>
<dbReference type="Pfam" id="PF01037">
    <property type="entry name" value="AsnC_trans_reg"/>
    <property type="match status" value="1"/>
</dbReference>
<dbReference type="Gene3D" id="1.10.10.10">
    <property type="entry name" value="Winged helix-like DNA-binding domain superfamily/Winged helix DNA-binding domain"/>
    <property type="match status" value="1"/>
</dbReference>
<dbReference type="InterPro" id="IPR036390">
    <property type="entry name" value="WH_DNA-bd_sf"/>
</dbReference>
<name>A0AAE2ZRQ2_9HYPH</name>
<dbReference type="PANTHER" id="PTHR30154:SF34">
    <property type="entry name" value="TRANSCRIPTIONAL REGULATOR AZLB"/>
    <property type="match status" value="1"/>
</dbReference>
<dbReference type="CDD" id="cd00090">
    <property type="entry name" value="HTH_ARSR"/>
    <property type="match status" value="1"/>
</dbReference>
<dbReference type="RefSeq" id="WP_220229966.1">
    <property type="nucleotide sequence ID" value="NZ_JAICBX010000003.1"/>
</dbReference>
<dbReference type="PRINTS" id="PR00033">
    <property type="entry name" value="HTHASNC"/>
</dbReference>
<evidence type="ECO:0000313" key="6">
    <source>
        <dbReference type="Proteomes" id="UP001196509"/>
    </source>
</evidence>
<dbReference type="InterPro" id="IPR019887">
    <property type="entry name" value="Tscrpt_reg_AsnC/Lrp_C"/>
</dbReference>
<dbReference type="InterPro" id="IPR011991">
    <property type="entry name" value="ArsR-like_HTH"/>
</dbReference>
<evidence type="ECO:0000256" key="2">
    <source>
        <dbReference type="ARBA" id="ARBA00023125"/>
    </source>
</evidence>
<evidence type="ECO:0000256" key="1">
    <source>
        <dbReference type="ARBA" id="ARBA00023015"/>
    </source>
</evidence>
<dbReference type="GO" id="GO:0006355">
    <property type="term" value="P:regulation of DNA-templated transcription"/>
    <property type="evidence" value="ECO:0007669"/>
    <property type="project" value="UniProtKB-ARBA"/>
</dbReference>
<proteinExistence type="predicted"/>
<dbReference type="AlphaFoldDB" id="A0AAE2ZRQ2"/>
<dbReference type="PROSITE" id="PS50956">
    <property type="entry name" value="HTH_ASNC_2"/>
    <property type="match status" value="1"/>
</dbReference>
<evidence type="ECO:0000259" key="4">
    <source>
        <dbReference type="PROSITE" id="PS50956"/>
    </source>
</evidence>
<sequence length="155" mass="17350">MTIDNLDSRDSQILRLLQQDGRMSNQVLAEKVGLSASVCWRRVNALEKAGIIERYAAVVDSAKAGWGFQAVVHISLARQDSSHVEDFIARVMAREEVLECLSTTGDADYHLKVICRNLDAYNSFLETFLFRIPGIAHVKTNVVLKEIKKASYIPV</sequence>
<protein>
    <submittedName>
        <fullName evidence="5">Lrp/AsnC family transcriptional regulator</fullName>
    </submittedName>
</protein>
<keyword evidence="2" id="KW-0238">DNA-binding</keyword>
<evidence type="ECO:0000313" key="5">
    <source>
        <dbReference type="EMBL" id="MBW8639268.1"/>
    </source>
</evidence>
<dbReference type="GO" id="GO:0005829">
    <property type="term" value="C:cytosol"/>
    <property type="evidence" value="ECO:0007669"/>
    <property type="project" value="TreeGrafter"/>
</dbReference>
<dbReference type="InterPro" id="IPR000485">
    <property type="entry name" value="AsnC-type_HTH_dom"/>
</dbReference>
<reference evidence="5" key="1">
    <citation type="submission" date="2021-08" db="EMBL/GenBank/DDBJ databases">
        <title>Hoeflea bacterium WL0058 sp. nov., isolated from the sediment.</title>
        <authorList>
            <person name="Wang L."/>
            <person name="Zhang D."/>
        </authorList>
    </citation>
    <scope>NUCLEOTIDE SEQUENCE</scope>
    <source>
        <strain evidence="5">WL0058</strain>
    </source>
</reference>
<dbReference type="SUPFAM" id="SSF54909">
    <property type="entry name" value="Dimeric alpha+beta barrel"/>
    <property type="match status" value="1"/>
</dbReference>
<feature type="domain" description="HTH asnC-type" evidence="4">
    <location>
        <begin position="6"/>
        <end position="67"/>
    </location>
</feature>
<dbReference type="PANTHER" id="PTHR30154">
    <property type="entry name" value="LEUCINE-RESPONSIVE REGULATORY PROTEIN"/>
    <property type="match status" value="1"/>
</dbReference>
<dbReference type="SUPFAM" id="SSF46785">
    <property type="entry name" value="Winged helix' DNA-binding domain"/>
    <property type="match status" value="1"/>
</dbReference>
<keyword evidence="6" id="KW-1185">Reference proteome</keyword>
<dbReference type="InterPro" id="IPR036388">
    <property type="entry name" value="WH-like_DNA-bd_sf"/>
</dbReference>
<dbReference type="Pfam" id="PF13412">
    <property type="entry name" value="HTH_24"/>
    <property type="match status" value="1"/>
</dbReference>
<dbReference type="GO" id="GO:0043565">
    <property type="term" value="F:sequence-specific DNA binding"/>
    <property type="evidence" value="ECO:0007669"/>
    <property type="project" value="InterPro"/>
</dbReference>
<dbReference type="InterPro" id="IPR019888">
    <property type="entry name" value="Tscrpt_reg_AsnC-like"/>
</dbReference>
<dbReference type="GO" id="GO:0043200">
    <property type="term" value="P:response to amino acid"/>
    <property type="evidence" value="ECO:0007669"/>
    <property type="project" value="TreeGrafter"/>
</dbReference>
<comment type="caution">
    <text evidence="5">The sequence shown here is derived from an EMBL/GenBank/DDBJ whole genome shotgun (WGS) entry which is preliminary data.</text>
</comment>
<dbReference type="InterPro" id="IPR011008">
    <property type="entry name" value="Dimeric_a/b-barrel"/>
</dbReference>
<keyword evidence="1" id="KW-0805">Transcription regulation</keyword>
<organism evidence="5 6">
    <name type="scientific">Flavimaribacter sediminis</name>
    <dbReference type="NCBI Taxonomy" id="2865987"/>
    <lineage>
        <taxon>Bacteria</taxon>
        <taxon>Pseudomonadati</taxon>
        <taxon>Pseudomonadota</taxon>
        <taxon>Alphaproteobacteria</taxon>
        <taxon>Hyphomicrobiales</taxon>
        <taxon>Rhizobiaceae</taxon>
        <taxon>Flavimaribacter</taxon>
    </lineage>
</organism>
<keyword evidence="3" id="KW-0804">Transcription</keyword>